<organism evidence="3 4">
    <name type="scientific">Rhodanobacter ginsenosidimutans</name>
    <dbReference type="NCBI Taxonomy" id="490571"/>
    <lineage>
        <taxon>Bacteria</taxon>
        <taxon>Pseudomonadati</taxon>
        <taxon>Pseudomonadota</taxon>
        <taxon>Gammaproteobacteria</taxon>
        <taxon>Lysobacterales</taxon>
        <taxon>Rhodanobacteraceae</taxon>
        <taxon>Rhodanobacter</taxon>
    </lineage>
</organism>
<protein>
    <submittedName>
        <fullName evidence="3">Type 1 glutamine amidotransferase domain-containing protein</fullName>
    </submittedName>
</protein>
<accession>A0ABW0JXG0</accession>
<evidence type="ECO:0000256" key="1">
    <source>
        <dbReference type="ARBA" id="ARBA00008542"/>
    </source>
</evidence>
<dbReference type="PANTHER" id="PTHR42733:SF12">
    <property type="entry name" value="PROTEINASE"/>
    <property type="match status" value="1"/>
</dbReference>
<keyword evidence="4" id="KW-1185">Reference proteome</keyword>
<dbReference type="InterPro" id="IPR002818">
    <property type="entry name" value="DJ-1/PfpI"/>
</dbReference>
<dbReference type="PANTHER" id="PTHR42733">
    <property type="entry name" value="DJ-1 PROTEIN"/>
    <property type="match status" value="1"/>
</dbReference>
<dbReference type="SUPFAM" id="SSF52317">
    <property type="entry name" value="Class I glutamine amidotransferase-like"/>
    <property type="match status" value="1"/>
</dbReference>
<sequence>MTESEKLSGRRVAVLATDGFEQSELTEPKRLLEVAGAHVDVIAPGGATQIKGWDNKNWGDPVNVDVALKDARPENYDALVLPGGVMNPDKLRLEPDAIAFIVRFGESGKPIAAICHGPWTLIDAGLVKGRKLTSWPSLRKDLENAGAQWEDSEVVRDGQLITSRKPQDIPAFSGAVMAALEEVGGA</sequence>
<dbReference type="PROSITE" id="PS51276">
    <property type="entry name" value="PEPTIDASE_C56_PFPI"/>
    <property type="match status" value="1"/>
</dbReference>
<dbReference type="InterPro" id="IPR006286">
    <property type="entry name" value="C56_PfpI-like"/>
</dbReference>
<name>A0ABW0JXG0_9GAMM</name>
<dbReference type="Proteomes" id="UP001596018">
    <property type="component" value="Unassembled WGS sequence"/>
</dbReference>
<dbReference type="CDD" id="cd03134">
    <property type="entry name" value="GATase1_PfpI_like"/>
    <property type="match status" value="1"/>
</dbReference>
<feature type="domain" description="DJ-1/PfpI" evidence="2">
    <location>
        <begin position="10"/>
        <end position="178"/>
    </location>
</feature>
<dbReference type="InterPro" id="IPR029062">
    <property type="entry name" value="Class_I_gatase-like"/>
</dbReference>
<evidence type="ECO:0000313" key="3">
    <source>
        <dbReference type="EMBL" id="MFC5440106.1"/>
    </source>
</evidence>
<comment type="caution">
    <text evidence="3">The sequence shown here is derived from an EMBL/GenBank/DDBJ whole genome shotgun (WGS) entry which is preliminary data.</text>
</comment>
<reference evidence="4" key="1">
    <citation type="journal article" date="2019" name="Int. J. Syst. Evol. Microbiol.">
        <title>The Global Catalogue of Microorganisms (GCM) 10K type strain sequencing project: providing services to taxonomists for standard genome sequencing and annotation.</title>
        <authorList>
            <consortium name="The Broad Institute Genomics Platform"/>
            <consortium name="The Broad Institute Genome Sequencing Center for Infectious Disease"/>
            <person name="Wu L."/>
            <person name="Ma J."/>
        </authorList>
    </citation>
    <scope>NUCLEOTIDE SEQUENCE [LARGE SCALE GENOMIC DNA]</scope>
    <source>
        <strain evidence="4">KACC 12822</strain>
    </source>
</reference>
<keyword evidence="3" id="KW-0315">Glutamine amidotransferase</keyword>
<dbReference type="Pfam" id="PF01965">
    <property type="entry name" value="DJ-1_PfpI"/>
    <property type="match status" value="1"/>
</dbReference>
<dbReference type="NCBIfam" id="TIGR01382">
    <property type="entry name" value="PfpI"/>
    <property type="match status" value="1"/>
</dbReference>
<evidence type="ECO:0000259" key="2">
    <source>
        <dbReference type="Pfam" id="PF01965"/>
    </source>
</evidence>
<evidence type="ECO:0000313" key="4">
    <source>
        <dbReference type="Proteomes" id="UP001596018"/>
    </source>
</evidence>
<comment type="similarity">
    <text evidence="1">Belongs to the peptidase C56 family.</text>
</comment>
<dbReference type="EMBL" id="JBHSMM010000001">
    <property type="protein sequence ID" value="MFC5440106.1"/>
    <property type="molecule type" value="Genomic_DNA"/>
</dbReference>
<proteinExistence type="inferred from homology"/>
<dbReference type="Gene3D" id="3.40.50.880">
    <property type="match status" value="1"/>
</dbReference>
<gene>
    <name evidence="3" type="ORF">ACFPK0_08795</name>
</gene>
<dbReference type="RefSeq" id="WP_377339883.1">
    <property type="nucleotide sequence ID" value="NZ_JALBWS010000012.1"/>
</dbReference>